<reference evidence="5 6" key="1">
    <citation type="submission" date="2014-04" db="EMBL/GenBank/DDBJ databases">
        <title>Evolutionary Origins and Diversification of the Mycorrhizal Mutualists.</title>
        <authorList>
            <consortium name="DOE Joint Genome Institute"/>
            <consortium name="Mycorrhizal Genomics Consortium"/>
            <person name="Kohler A."/>
            <person name="Kuo A."/>
            <person name="Nagy L.G."/>
            <person name="Floudas D."/>
            <person name="Copeland A."/>
            <person name="Barry K.W."/>
            <person name="Cichocki N."/>
            <person name="Veneault-Fourrey C."/>
            <person name="LaButti K."/>
            <person name="Lindquist E.A."/>
            <person name="Lipzen A."/>
            <person name="Lundell T."/>
            <person name="Morin E."/>
            <person name="Murat C."/>
            <person name="Riley R."/>
            <person name="Ohm R."/>
            <person name="Sun H."/>
            <person name="Tunlid A."/>
            <person name="Henrissat B."/>
            <person name="Grigoriev I.V."/>
            <person name="Hibbett D.S."/>
            <person name="Martin F."/>
        </authorList>
    </citation>
    <scope>NUCLEOTIDE SEQUENCE [LARGE SCALE GENOMIC DNA]</scope>
    <source>
        <strain evidence="5 6">FD-317 M1</strain>
    </source>
</reference>
<evidence type="ECO:0000256" key="2">
    <source>
        <dbReference type="ARBA" id="ARBA00022679"/>
    </source>
</evidence>
<dbReference type="EMBL" id="KN834774">
    <property type="protein sequence ID" value="KIK60634.1"/>
    <property type="molecule type" value="Genomic_DNA"/>
</dbReference>
<feature type="non-terminal residue" evidence="5">
    <location>
        <position position="1"/>
    </location>
</feature>
<proteinExistence type="predicted"/>
<protein>
    <recommendedName>
        <fullName evidence="4">Alpha-type protein kinase domain-containing protein</fullName>
    </recommendedName>
</protein>
<dbReference type="PROSITE" id="PS51158">
    <property type="entry name" value="ALPHA_KINASE"/>
    <property type="match status" value="1"/>
</dbReference>
<feature type="domain" description="Alpha-type protein kinase" evidence="4">
    <location>
        <begin position="1"/>
        <end position="112"/>
    </location>
</feature>
<keyword evidence="2" id="KW-0808">Transferase</keyword>
<dbReference type="HOGENOM" id="CLU_145795_0_0_1"/>
<keyword evidence="1" id="KW-0723">Serine/threonine-protein kinase</keyword>
<evidence type="ECO:0000313" key="5">
    <source>
        <dbReference type="EMBL" id="KIK60634.1"/>
    </source>
</evidence>
<sequence length="117" mass="13277">FLLEEQIPLQDGESFVKYIHNGSPQPNLGPNKPEYYICLFLCACQHLQYIKTHCTAFVSDFQGAGGLLTDAQIMTLPLHRLFGGGNVDTSFQNFSQEHQCNVFCQWMDLNVFSNNEL</sequence>
<dbReference type="GO" id="GO:0004674">
    <property type="term" value="F:protein serine/threonine kinase activity"/>
    <property type="evidence" value="ECO:0007669"/>
    <property type="project" value="UniProtKB-KW"/>
</dbReference>
<dbReference type="AlphaFoldDB" id="A0A0D0CDT6"/>
<accession>A0A0D0CDT6</accession>
<name>A0A0D0CDT6_9AGAR</name>
<evidence type="ECO:0000313" key="6">
    <source>
        <dbReference type="Proteomes" id="UP000053593"/>
    </source>
</evidence>
<dbReference type="Gene3D" id="3.20.200.10">
    <property type="entry name" value="MHCK/EF2 kinase"/>
    <property type="match status" value="1"/>
</dbReference>
<keyword evidence="6" id="KW-1185">Reference proteome</keyword>
<keyword evidence="3" id="KW-0418">Kinase</keyword>
<dbReference type="OrthoDB" id="301415at2759"/>
<dbReference type="InterPro" id="IPR011009">
    <property type="entry name" value="Kinase-like_dom_sf"/>
</dbReference>
<dbReference type="SUPFAM" id="SSF56112">
    <property type="entry name" value="Protein kinase-like (PK-like)"/>
    <property type="match status" value="1"/>
</dbReference>
<evidence type="ECO:0000256" key="3">
    <source>
        <dbReference type="ARBA" id="ARBA00022777"/>
    </source>
</evidence>
<dbReference type="InterPro" id="IPR004166">
    <property type="entry name" value="a-kinase_dom"/>
</dbReference>
<evidence type="ECO:0000259" key="4">
    <source>
        <dbReference type="PROSITE" id="PS51158"/>
    </source>
</evidence>
<dbReference type="Pfam" id="PF02816">
    <property type="entry name" value="Alpha_kinase"/>
    <property type="match status" value="1"/>
</dbReference>
<dbReference type="Proteomes" id="UP000053593">
    <property type="component" value="Unassembled WGS sequence"/>
</dbReference>
<evidence type="ECO:0000256" key="1">
    <source>
        <dbReference type="ARBA" id="ARBA00022527"/>
    </source>
</evidence>
<organism evidence="5 6">
    <name type="scientific">Collybiopsis luxurians FD-317 M1</name>
    <dbReference type="NCBI Taxonomy" id="944289"/>
    <lineage>
        <taxon>Eukaryota</taxon>
        <taxon>Fungi</taxon>
        <taxon>Dikarya</taxon>
        <taxon>Basidiomycota</taxon>
        <taxon>Agaricomycotina</taxon>
        <taxon>Agaricomycetes</taxon>
        <taxon>Agaricomycetidae</taxon>
        <taxon>Agaricales</taxon>
        <taxon>Marasmiineae</taxon>
        <taxon>Omphalotaceae</taxon>
        <taxon>Collybiopsis</taxon>
        <taxon>Collybiopsis luxurians</taxon>
    </lineage>
</organism>
<gene>
    <name evidence="5" type="ORF">GYMLUDRAFT_998765</name>
</gene>
<dbReference type="GO" id="GO:0005524">
    <property type="term" value="F:ATP binding"/>
    <property type="evidence" value="ECO:0007669"/>
    <property type="project" value="InterPro"/>
</dbReference>